<dbReference type="EMBL" id="NHYD01001183">
    <property type="protein sequence ID" value="PPQ92015.1"/>
    <property type="molecule type" value="Genomic_DNA"/>
</dbReference>
<protein>
    <submittedName>
        <fullName evidence="3">Uncharacterized protein</fullName>
    </submittedName>
</protein>
<feature type="compositionally biased region" description="Basic residues" evidence="1">
    <location>
        <begin position="295"/>
        <end position="308"/>
    </location>
</feature>
<dbReference type="AlphaFoldDB" id="A0A409XMI1"/>
<dbReference type="STRING" id="93625.A0A409XMI1"/>
<evidence type="ECO:0000313" key="3">
    <source>
        <dbReference type="EMBL" id="PPQ92015.1"/>
    </source>
</evidence>
<dbReference type="Proteomes" id="UP000283269">
    <property type="component" value="Unassembled WGS sequence"/>
</dbReference>
<feature type="signal peptide" evidence="2">
    <location>
        <begin position="1"/>
        <end position="20"/>
    </location>
</feature>
<keyword evidence="2" id="KW-0732">Signal</keyword>
<dbReference type="InParanoid" id="A0A409XMI1"/>
<accession>A0A409XMI1</accession>
<organism evidence="3 4">
    <name type="scientific">Psilocybe cyanescens</name>
    <dbReference type="NCBI Taxonomy" id="93625"/>
    <lineage>
        <taxon>Eukaryota</taxon>
        <taxon>Fungi</taxon>
        <taxon>Dikarya</taxon>
        <taxon>Basidiomycota</taxon>
        <taxon>Agaricomycotina</taxon>
        <taxon>Agaricomycetes</taxon>
        <taxon>Agaricomycetidae</taxon>
        <taxon>Agaricales</taxon>
        <taxon>Agaricineae</taxon>
        <taxon>Strophariaceae</taxon>
        <taxon>Psilocybe</taxon>
    </lineage>
</organism>
<gene>
    <name evidence="3" type="ORF">CVT25_004872</name>
</gene>
<reference evidence="3 4" key="1">
    <citation type="journal article" date="2018" name="Evol. Lett.">
        <title>Horizontal gene cluster transfer increased hallucinogenic mushroom diversity.</title>
        <authorList>
            <person name="Reynolds H.T."/>
            <person name="Vijayakumar V."/>
            <person name="Gluck-Thaler E."/>
            <person name="Korotkin H.B."/>
            <person name="Matheny P.B."/>
            <person name="Slot J.C."/>
        </authorList>
    </citation>
    <scope>NUCLEOTIDE SEQUENCE [LARGE SCALE GENOMIC DNA]</scope>
    <source>
        <strain evidence="3 4">2631</strain>
    </source>
</reference>
<feature type="chain" id="PRO_5019010070" evidence="2">
    <location>
        <begin position="21"/>
        <end position="308"/>
    </location>
</feature>
<evidence type="ECO:0000256" key="1">
    <source>
        <dbReference type="SAM" id="MobiDB-lite"/>
    </source>
</evidence>
<dbReference type="OrthoDB" id="425925at2759"/>
<keyword evidence="4" id="KW-1185">Reference proteome</keyword>
<comment type="caution">
    <text evidence="3">The sequence shown here is derived from an EMBL/GenBank/DDBJ whole genome shotgun (WGS) entry which is preliminary data.</text>
</comment>
<evidence type="ECO:0000256" key="2">
    <source>
        <dbReference type="SAM" id="SignalP"/>
    </source>
</evidence>
<proteinExistence type="predicted"/>
<feature type="region of interest" description="Disordered" evidence="1">
    <location>
        <begin position="273"/>
        <end position="308"/>
    </location>
</feature>
<sequence>MKSAFQNMIVLLTLAGSALAISNPIYVISNAEVPSLFRPGLSPVGLQRATQCLPQLFSTLNIGKIITCPQSEDSCFETLATTQPIADALGLPIDTSCGADENTSDNCVSDLTKKFAKNSTQSILIVWPSLFRPGLSPIGEQRVAQCLPQLFSTLDIGKIISCPRNDESQVCFETLATAQPIADALGLPIDTTCGADENTSDDCISGLTTKFAKSSTQAILIVWEFSEVHTLLEESLDLDTDPADAIDGIHYDVFTTVIKGKITQVTSQNCTDIDGIAPGTDKSKRRRSVAGAGEKRRRRERKSRSRQL</sequence>
<evidence type="ECO:0000313" key="4">
    <source>
        <dbReference type="Proteomes" id="UP000283269"/>
    </source>
</evidence>
<name>A0A409XMI1_PSICY</name>